<name>A0A1J1DR75_9BACT</name>
<dbReference type="GO" id="GO:0016810">
    <property type="term" value="F:hydrolase activity, acting on carbon-nitrogen (but not peptide) bonds"/>
    <property type="evidence" value="ECO:0007669"/>
    <property type="project" value="InterPro"/>
</dbReference>
<feature type="domain" description="Amidohydrolase-related" evidence="2">
    <location>
        <begin position="72"/>
        <end position="393"/>
    </location>
</feature>
<reference evidence="3 4" key="1">
    <citation type="journal article" date="2017" name="ISME J.">
        <title>Genome of 'Ca. Desulfovibrio trichonymphae', an H2-oxidizing bacterium in a tripartite symbiotic system within a protist cell in the termite gut.</title>
        <authorList>
            <person name="Kuwahara H."/>
            <person name="Yuki M."/>
            <person name="Izawa K."/>
            <person name="Ohkuma M."/>
            <person name="Hongoh Y."/>
        </authorList>
    </citation>
    <scope>NUCLEOTIDE SEQUENCE [LARGE SCALE GENOMIC DNA]</scope>
    <source>
        <strain evidence="3 4">Rs-N31</strain>
    </source>
</reference>
<keyword evidence="1 3" id="KW-0378">Hydrolase</keyword>
<dbReference type="SUPFAM" id="SSF51338">
    <property type="entry name" value="Composite domain of metallo-dependent hydrolases"/>
    <property type="match status" value="1"/>
</dbReference>
<dbReference type="InterPro" id="IPR032466">
    <property type="entry name" value="Metal_Hydrolase"/>
</dbReference>
<sequence>MPSSVLILRARTLLTLAGETAARGGNLFAPLKKIDNAALVVRDGHVEAAFSWPGSHTPAGARVRDLGSVCLAPACVNAHTHLNLSHLAGRTTWRRGFTPWLASLVPMLAEPISPPALEDACADIAGSGAVHVGDFSGTLSAGPAAADQACRACGLGVTHFCEWFGFKSPLIDTISPWPPYCRKALAENPAIAFRAAPCGHALYSTSPKALRAAKEHCARNNRIFAFHLAESPEETEMLTTGRGSLKDLYADRVLPETWRAPGLRPMAYAAALGLLGPGALAVHGTQLNTAEAAELATTGTALCLCPRSNNNLGMGPPPMRELLESGVLLCLGTDGLSTNSDLDVRKEAVYLRETMDVQPEALVRLLTVNGAAALGLAGAGQLTRNSPAAFCILPESLTY</sequence>
<dbReference type="RefSeq" id="WP_096399873.1">
    <property type="nucleotide sequence ID" value="NZ_AP017368.1"/>
</dbReference>
<dbReference type="Pfam" id="PF01979">
    <property type="entry name" value="Amidohydro_1"/>
    <property type="match status" value="1"/>
</dbReference>
<evidence type="ECO:0000313" key="3">
    <source>
        <dbReference type="EMBL" id="BAV92361.1"/>
    </source>
</evidence>
<dbReference type="PANTHER" id="PTHR43794">
    <property type="entry name" value="AMINOHYDROLASE SSNA-RELATED"/>
    <property type="match status" value="1"/>
</dbReference>
<dbReference type="KEGG" id="dtr:RSDT_0849"/>
<dbReference type="InterPro" id="IPR050287">
    <property type="entry name" value="MTA/SAH_deaminase"/>
</dbReference>
<protein>
    <submittedName>
        <fullName evidence="3">Amidohydrolase family protein</fullName>
    </submittedName>
</protein>
<gene>
    <name evidence="3" type="ORF">RSDT_0849</name>
</gene>
<evidence type="ECO:0000259" key="2">
    <source>
        <dbReference type="Pfam" id="PF01979"/>
    </source>
</evidence>
<dbReference type="PANTHER" id="PTHR43794:SF11">
    <property type="entry name" value="AMIDOHYDROLASE-RELATED DOMAIN-CONTAINING PROTEIN"/>
    <property type="match status" value="1"/>
</dbReference>
<dbReference type="InterPro" id="IPR006680">
    <property type="entry name" value="Amidohydro-rel"/>
</dbReference>
<dbReference type="OrthoDB" id="9807210at2"/>
<dbReference type="EMBL" id="AP017368">
    <property type="protein sequence ID" value="BAV92361.1"/>
    <property type="molecule type" value="Genomic_DNA"/>
</dbReference>
<dbReference type="SUPFAM" id="SSF51556">
    <property type="entry name" value="Metallo-dependent hydrolases"/>
    <property type="match status" value="1"/>
</dbReference>
<dbReference type="Proteomes" id="UP000242645">
    <property type="component" value="Chromosome"/>
</dbReference>
<dbReference type="Gene3D" id="3.20.20.140">
    <property type="entry name" value="Metal-dependent hydrolases"/>
    <property type="match status" value="1"/>
</dbReference>
<accession>A0A1J1DR75</accession>
<dbReference type="InterPro" id="IPR011059">
    <property type="entry name" value="Metal-dep_hydrolase_composite"/>
</dbReference>
<dbReference type="AlphaFoldDB" id="A0A1J1DR75"/>
<evidence type="ECO:0000256" key="1">
    <source>
        <dbReference type="ARBA" id="ARBA00022801"/>
    </source>
</evidence>
<organism evidence="3 4">
    <name type="scientific">Candidatus Desulfovibrio trichonymphae</name>
    <dbReference type="NCBI Taxonomy" id="1725232"/>
    <lineage>
        <taxon>Bacteria</taxon>
        <taxon>Pseudomonadati</taxon>
        <taxon>Thermodesulfobacteriota</taxon>
        <taxon>Desulfovibrionia</taxon>
        <taxon>Desulfovibrionales</taxon>
        <taxon>Desulfovibrionaceae</taxon>
        <taxon>Desulfovibrio</taxon>
    </lineage>
</organism>
<evidence type="ECO:0000313" key="4">
    <source>
        <dbReference type="Proteomes" id="UP000242645"/>
    </source>
</evidence>
<proteinExistence type="predicted"/>
<keyword evidence="4" id="KW-1185">Reference proteome</keyword>